<proteinExistence type="predicted"/>
<accession>X1GE85</accession>
<organism evidence="1">
    <name type="scientific">marine sediment metagenome</name>
    <dbReference type="NCBI Taxonomy" id="412755"/>
    <lineage>
        <taxon>unclassified sequences</taxon>
        <taxon>metagenomes</taxon>
        <taxon>ecological metagenomes</taxon>
    </lineage>
</organism>
<comment type="caution">
    <text evidence="1">The sequence shown here is derived from an EMBL/GenBank/DDBJ whole genome shotgun (WGS) entry which is preliminary data.</text>
</comment>
<name>X1GE85_9ZZZZ</name>
<dbReference type="EMBL" id="BARU01017033">
    <property type="protein sequence ID" value="GAH55497.1"/>
    <property type="molecule type" value="Genomic_DNA"/>
</dbReference>
<gene>
    <name evidence="1" type="ORF">S03H2_28269</name>
</gene>
<reference evidence="1" key="1">
    <citation type="journal article" date="2014" name="Front. Microbiol.">
        <title>High frequency of phylogenetically diverse reductive dehalogenase-homologous genes in deep subseafloor sedimentary metagenomes.</title>
        <authorList>
            <person name="Kawai M."/>
            <person name="Futagami T."/>
            <person name="Toyoda A."/>
            <person name="Takaki Y."/>
            <person name="Nishi S."/>
            <person name="Hori S."/>
            <person name="Arai W."/>
            <person name="Tsubouchi T."/>
            <person name="Morono Y."/>
            <person name="Uchiyama I."/>
            <person name="Ito T."/>
            <person name="Fujiyama A."/>
            <person name="Inagaki F."/>
            <person name="Takami H."/>
        </authorList>
    </citation>
    <scope>NUCLEOTIDE SEQUENCE</scope>
    <source>
        <strain evidence="1">Expedition CK06-06</strain>
    </source>
</reference>
<feature type="non-terminal residue" evidence="1">
    <location>
        <position position="40"/>
    </location>
</feature>
<dbReference type="AlphaFoldDB" id="X1GE85"/>
<evidence type="ECO:0000313" key="1">
    <source>
        <dbReference type="EMBL" id="GAH55497.1"/>
    </source>
</evidence>
<protein>
    <submittedName>
        <fullName evidence="1">Uncharacterized protein</fullName>
    </submittedName>
</protein>
<sequence>MGSSKEIFPSSTNCIIATPVKAFVIELIAKIVVESTIMES</sequence>